<dbReference type="InterPro" id="IPR000014">
    <property type="entry name" value="PAS"/>
</dbReference>
<dbReference type="InterPro" id="IPR001633">
    <property type="entry name" value="EAL_dom"/>
</dbReference>
<dbReference type="PROSITE" id="PS50883">
    <property type="entry name" value="EAL"/>
    <property type="match status" value="1"/>
</dbReference>
<dbReference type="InterPro" id="IPR029787">
    <property type="entry name" value="Nucleotide_cyclase"/>
</dbReference>
<dbReference type="SMART" id="SM00267">
    <property type="entry name" value="GGDEF"/>
    <property type="match status" value="1"/>
</dbReference>
<comment type="caution">
    <text evidence="5">The sequence shown here is derived from an EMBL/GenBank/DDBJ whole genome shotgun (WGS) entry which is preliminary data.</text>
</comment>
<evidence type="ECO:0000313" key="6">
    <source>
        <dbReference type="Proteomes" id="UP000216107"/>
    </source>
</evidence>
<sequence length="395" mass="45157">MRSPQPTSDDHDRLQLAVEAAGLDLWENDLVAGTVTHPATRTFIELGYSLEEVGNSLNFWLDIVHPEDRPAIDTALVAYREGRADNYRSEFRLLGKDGEWVWYANYGKVMRGAKESGMHRFIGVTFNINDRKQREEELARINRLLSLQNQQLDQMNNHLEKLSTTDPLTKLYNRRAVNERLHRLVSGEGAASGLLFVDLDNFKKTNDLYGHDVGDILLCQVAQRLQSCIDSNDMIARFGGDEFVLLIRAPENDRRPLRQYLESVCQLVLSVLAQPYVIGDLLVYSYGSIGAACFPEDGWSVDELTKRADIALYCAKKQGRNLYRFFEPSMEVALQQQDSIEKELRAALKSRQLELLYQIQVDRELKPIGVEALLRWHHPGCSARWNFCPMPWPAT</sequence>
<dbReference type="Proteomes" id="UP000623509">
    <property type="component" value="Unassembled WGS sequence"/>
</dbReference>
<dbReference type="SUPFAM" id="SSF55785">
    <property type="entry name" value="PYP-like sensor domain (PAS domain)"/>
    <property type="match status" value="1"/>
</dbReference>
<proteinExistence type="predicted"/>
<dbReference type="AlphaFoldDB" id="A0A272EW57"/>
<accession>A0A272EW57</accession>
<evidence type="ECO:0000313" key="7">
    <source>
        <dbReference type="Proteomes" id="UP000623509"/>
    </source>
</evidence>
<dbReference type="EMBL" id="NMRN01000008">
    <property type="protein sequence ID" value="PAS94296.1"/>
    <property type="molecule type" value="Genomic_DNA"/>
</dbReference>
<dbReference type="Gene3D" id="3.20.20.450">
    <property type="entry name" value="EAL domain"/>
    <property type="match status" value="1"/>
</dbReference>
<reference evidence="5 6" key="2">
    <citation type="submission" date="2017-07" db="EMBL/GenBank/DDBJ databases">
        <title>Candidatus Dactylopiibacterium carminicum, a nitrogen-fixing symbiont of the cochineal insect Dactylopius coccus and Dactylopius opuntiae (Hemiptera: Coccoidea: Dactylopiidae).</title>
        <authorList>
            <person name="Vera A."/>
        </authorList>
    </citation>
    <scope>NUCLEOTIDE SEQUENCE [LARGE SCALE GENOMIC DNA]</scope>
    <source>
        <strain evidence="5 6">NFDCM</strain>
    </source>
</reference>
<name>A0A272EW57_9RHOO</name>
<dbReference type="Gene3D" id="3.30.70.270">
    <property type="match status" value="1"/>
</dbReference>
<dbReference type="InterPro" id="IPR013655">
    <property type="entry name" value="PAS_fold_3"/>
</dbReference>
<organism evidence="5 6">
    <name type="scientific">Candidatus Dactylopiibacterium carminicum</name>
    <dbReference type="NCBI Taxonomy" id="857335"/>
    <lineage>
        <taxon>Bacteria</taxon>
        <taxon>Pseudomonadati</taxon>
        <taxon>Pseudomonadota</taxon>
        <taxon>Betaproteobacteria</taxon>
        <taxon>Rhodocyclales</taxon>
        <taxon>Rhodocyclaceae</taxon>
        <taxon>Candidatus Dactylopiibacterium</taxon>
    </lineage>
</organism>
<evidence type="ECO:0000313" key="4">
    <source>
        <dbReference type="EMBL" id="KAF7599510.1"/>
    </source>
</evidence>
<dbReference type="SUPFAM" id="SSF141868">
    <property type="entry name" value="EAL domain-like"/>
    <property type="match status" value="1"/>
</dbReference>
<dbReference type="CDD" id="cd00130">
    <property type="entry name" value="PAS"/>
    <property type="match status" value="1"/>
</dbReference>
<dbReference type="NCBIfam" id="TIGR00254">
    <property type="entry name" value="GGDEF"/>
    <property type="match status" value="1"/>
</dbReference>
<evidence type="ECO:0000259" key="2">
    <source>
        <dbReference type="PROSITE" id="PS50883"/>
    </source>
</evidence>
<dbReference type="RefSeq" id="WP_095524285.1">
    <property type="nucleotide sequence ID" value="NZ_MDUX01000019.1"/>
</dbReference>
<dbReference type="PANTHER" id="PTHR44757">
    <property type="entry name" value="DIGUANYLATE CYCLASE DGCP"/>
    <property type="match status" value="1"/>
</dbReference>
<evidence type="ECO:0000313" key="5">
    <source>
        <dbReference type="EMBL" id="PAS94296.1"/>
    </source>
</evidence>
<dbReference type="InterPro" id="IPR000160">
    <property type="entry name" value="GGDEF_dom"/>
</dbReference>
<dbReference type="InterPro" id="IPR000700">
    <property type="entry name" value="PAS-assoc_C"/>
</dbReference>
<dbReference type="InterPro" id="IPR035965">
    <property type="entry name" value="PAS-like_dom_sf"/>
</dbReference>
<feature type="domain" description="PAC" evidence="1">
    <location>
        <begin position="87"/>
        <end position="140"/>
    </location>
</feature>
<evidence type="ECO:0000259" key="1">
    <source>
        <dbReference type="PROSITE" id="PS50113"/>
    </source>
</evidence>
<reference evidence="4 7" key="1">
    <citation type="submission" date="2016-08" db="EMBL/GenBank/DDBJ databases">
        <title>Candidatus Dactylopiibacterium carminicum genome sequence.</title>
        <authorList>
            <person name="Ramirez-Puebla S.T."/>
            <person name="Ormeno-Orrillo E."/>
            <person name="Vera-Ponce De Leon A."/>
            <person name="Luis L."/>
            <person name="Sanchez-Flores A."/>
            <person name="Monica R."/>
            <person name="Martinez-Romero E."/>
        </authorList>
    </citation>
    <scope>NUCLEOTIDE SEQUENCE [LARGE SCALE GENOMIC DNA]</scope>
    <source>
        <strain evidence="4">END1</strain>
    </source>
</reference>
<dbReference type="InterPro" id="IPR052155">
    <property type="entry name" value="Biofilm_reg_signaling"/>
</dbReference>
<dbReference type="CDD" id="cd01949">
    <property type="entry name" value="GGDEF"/>
    <property type="match status" value="1"/>
</dbReference>
<dbReference type="Pfam" id="PF00990">
    <property type="entry name" value="GGDEF"/>
    <property type="match status" value="1"/>
</dbReference>
<feature type="domain" description="GGDEF" evidence="3">
    <location>
        <begin position="190"/>
        <end position="328"/>
    </location>
</feature>
<keyword evidence="7" id="KW-1185">Reference proteome</keyword>
<dbReference type="SUPFAM" id="SSF55073">
    <property type="entry name" value="Nucleotide cyclase"/>
    <property type="match status" value="1"/>
</dbReference>
<dbReference type="Proteomes" id="UP000216107">
    <property type="component" value="Unassembled WGS sequence"/>
</dbReference>
<dbReference type="Gene3D" id="3.30.450.20">
    <property type="entry name" value="PAS domain"/>
    <property type="match status" value="1"/>
</dbReference>
<protein>
    <submittedName>
        <fullName evidence="4 5">Diguanylate cyclase</fullName>
    </submittedName>
</protein>
<feature type="domain" description="EAL" evidence="2">
    <location>
        <begin position="337"/>
        <end position="395"/>
    </location>
</feature>
<dbReference type="InterPro" id="IPR035919">
    <property type="entry name" value="EAL_sf"/>
</dbReference>
<dbReference type="EMBL" id="MDUX01000019">
    <property type="protein sequence ID" value="KAF7599510.1"/>
    <property type="molecule type" value="Genomic_DNA"/>
</dbReference>
<dbReference type="InterPro" id="IPR043128">
    <property type="entry name" value="Rev_trsase/Diguanyl_cyclase"/>
</dbReference>
<dbReference type="NCBIfam" id="TIGR00229">
    <property type="entry name" value="sensory_box"/>
    <property type="match status" value="1"/>
</dbReference>
<evidence type="ECO:0000259" key="3">
    <source>
        <dbReference type="PROSITE" id="PS50887"/>
    </source>
</evidence>
<dbReference type="OrthoDB" id="9813903at2"/>
<dbReference type="PANTHER" id="PTHR44757:SF2">
    <property type="entry name" value="BIOFILM ARCHITECTURE MAINTENANCE PROTEIN MBAA"/>
    <property type="match status" value="1"/>
</dbReference>
<dbReference type="PROSITE" id="PS50887">
    <property type="entry name" value="GGDEF"/>
    <property type="match status" value="1"/>
</dbReference>
<dbReference type="Pfam" id="PF08447">
    <property type="entry name" value="PAS_3"/>
    <property type="match status" value="1"/>
</dbReference>
<dbReference type="PROSITE" id="PS50113">
    <property type="entry name" value="PAC"/>
    <property type="match status" value="1"/>
</dbReference>
<gene>
    <name evidence="4" type="ORF">BGI27_07500</name>
    <name evidence="5" type="ORF">CGU29_04610</name>
</gene>